<keyword evidence="7 9" id="KW-0378">Hydrolase</keyword>
<evidence type="ECO:0000256" key="4">
    <source>
        <dbReference type="ARBA" id="ARBA00022722"/>
    </source>
</evidence>
<dbReference type="GO" id="GO:0006364">
    <property type="term" value="P:rRNA processing"/>
    <property type="evidence" value="ECO:0007669"/>
    <property type="project" value="UniProtKB-UniRule"/>
</dbReference>
<evidence type="ECO:0000256" key="9">
    <source>
        <dbReference type="HAMAP-Rule" id="MF_00009"/>
    </source>
</evidence>
<keyword evidence="6 9" id="KW-0255">Endonuclease</keyword>
<dbReference type="GO" id="GO:0005737">
    <property type="term" value="C:cytoplasm"/>
    <property type="evidence" value="ECO:0007669"/>
    <property type="project" value="UniProtKB-SubCell"/>
</dbReference>
<dbReference type="Gene3D" id="3.40.390.30">
    <property type="entry name" value="Metalloproteases ('zincins'), catalytic domain"/>
    <property type="match status" value="1"/>
</dbReference>
<keyword evidence="3 9" id="KW-0698">rRNA processing</keyword>
<dbReference type="HAMAP" id="MF_00009">
    <property type="entry name" value="Endoribonucl_YbeY"/>
    <property type="match status" value="1"/>
</dbReference>
<dbReference type="AlphaFoldDB" id="A0A8I1A3W2"/>
<evidence type="ECO:0000256" key="6">
    <source>
        <dbReference type="ARBA" id="ARBA00022759"/>
    </source>
</evidence>
<dbReference type="NCBIfam" id="TIGR00043">
    <property type="entry name" value="rRNA maturation RNase YbeY"/>
    <property type="match status" value="1"/>
</dbReference>
<feature type="binding site" evidence="9">
    <location>
        <position position="122"/>
    </location>
    <ligand>
        <name>Zn(2+)</name>
        <dbReference type="ChEBI" id="CHEBI:29105"/>
        <note>catalytic</note>
    </ligand>
</feature>
<comment type="cofactor">
    <cofactor evidence="9">
        <name>Zn(2+)</name>
        <dbReference type="ChEBI" id="CHEBI:29105"/>
    </cofactor>
    <text evidence="9">Binds 1 zinc ion.</text>
</comment>
<keyword evidence="11" id="KW-1185">Reference proteome</keyword>
<reference evidence="10 11" key="1">
    <citation type="submission" date="2020-12" db="EMBL/GenBank/DDBJ databases">
        <title>WGS of Thermoactinomyces spp.</title>
        <authorList>
            <person name="Cheng K."/>
        </authorList>
    </citation>
    <scope>NUCLEOTIDE SEQUENCE [LARGE SCALE GENOMIC DNA]</scope>
    <source>
        <strain evidence="11">CICC 10671\DSM 43846</strain>
    </source>
</reference>
<dbReference type="PANTHER" id="PTHR46986">
    <property type="entry name" value="ENDORIBONUCLEASE YBEY, CHLOROPLASTIC"/>
    <property type="match status" value="1"/>
</dbReference>
<evidence type="ECO:0000313" key="10">
    <source>
        <dbReference type="EMBL" id="MBH8594023.1"/>
    </source>
</evidence>
<dbReference type="InterPro" id="IPR002036">
    <property type="entry name" value="YbeY"/>
</dbReference>
<feature type="binding site" evidence="9">
    <location>
        <position position="126"/>
    </location>
    <ligand>
        <name>Zn(2+)</name>
        <dbReference type="ChEBI" id="CHEBI:29105"/>
        <note>catalytic</note>
    </ligand>
</feature>
<dbReference type="GO" id="GO:0004222">
    <property type="term" value="F:metalloendopeptidase activity"/>
    <property type="evidence" value="ECO:0007669"/>
    <property type="project" value="InterPro"/>
</dbReference>
<evidence type="ECO:0000256" key="7">
    <source>
        <dbReference type="ARBA" id="ARBA00022801"/>
    </source>
</evidence>
<name>A0A8I1A3W2_THEIN</name>
<dbReference type="InterPro" id="IPR023091">
    <property type="entry name" value="MetalPrtase_cat_dom_sf_prd"/>
</dbReference>
<evidence type="ECO:0000313" key="11">
    <source>
        <dbReference type="Proteomes" id="UP000633619"/>
    </source>
</evidence>
<dbReference type="Pfam" id="PF02130">
    <property type="entry name" value="YbeY"/>
    <property type="match status" value="1"/>
</dbReference>
<protein>
    <recommendedName>
        <fullName evidence="9">Endoribonuclease YbeY</fullName>
        <ecNumber evidence="9">3.1.-.-</ecNumber>
    </recommendedName>
</protein>
<dbReference type="SUPFAM" id="SSF55486">
    <property type="entry name" value="Metalloproteases ('zincins'), catalytic domain"/>
    <property type="match status" value="1"/>
</dbReference>
<evidence type="ECO:0000256" key="2">
    <source>
        <dbReference type="ARBA" id="ARBA00022517"/>
    </source>
</evidence>
<dbReference type="PANTHER" id="PTHR46986:SF1">
    <property type="entry name" value="ENDORIBONUCLEASE YBEY, CHLOROPLASTIC"/>
    <property type="match status" value="1"/>
</dbReference>
<keyword evidence="5 9" id="KW-0479">Metal-binding</keyword>
<comment type="caution">
    <text evidence="10">The sequence shown here is derived from an EMBL/GenBank/DDBJ whole genome shotgun (WGS) entry which is preliminary data.</text>
</comment>
<dbReference type="RefSeq" id="WP_181730936.1">
    <property type="nucleotide sequence ID" value="NZ_JACEIR010000001.1"/>
</dbReference>
<keyword evidence="2 9" id="KW-0690">Ribosome biogenesis</keyword>
<dbReference type="PROSITE" id="PS01306">
    <property type="entry name" value="UPF0054"/>
    <property type="match status" value="1"/>
</dbReference>
<accession>A0A8I1A3W2</accession>
<dbReference type="GO" id="GO:0004521">
    <property type="term" value="F:RNA endonuclease activity"/>
    <property type="evidence" value="ECO:0007669"/>
    <property type="project" value="UniProtKB-UniRule"/>
</dbReference>
<proteinExistence type="inferred from homology"/>
<evidence type="ECO:0000256" key="8">
    <source>
        <dbReference type="ARBA" id="ARBA00022833"/>
    </source>
</evidence>
<comment type="subcellular location">
    <subcellularLocation>
        <location evidence="9">Cytoplasm</location>
    </subcellularLocation>
</comment>
<sequence>MSLVIDLQVELPLNEAEQESLSVIFKALRAAARAENLPPADVAVTVVDNEQIHALNKEYRQVDRPTDVLSFPLWEPEEDWVITEEEETVPLGDIVISYPKAKEQAEEYGHSIERELGFLAVHGFLHLLGYDHETAEEEKEMFQRQEEILQQAGLHR</sequence>
<gene>
    <name evidence="9 10" type="primary">ybeY</name>
    <name evidence="10" type="ORF">I8U20_01615</name>
</gene>
<organism evidence="10 11">
    <name type="scientific">Thermoactinomyces intermedius</name>
    <dbReference type="NCBI Taxonomy" id="2024"/>
    <lineage>
        <taxon>Bacteria</taxon>
        <taxon>Bacillati</taxon>
        <taxon>Bacillota</taxon>
        <taxon>Bacilli</taxon>
        <taxon>Bacillales</taxon>
        <taxon>Thermoactinomycetaceae</taxon>
        <taxon>Thermoactinomyces</taxon>
    </lineage>
</organism>
<evidence type="ECO:0000256" key="1">
    <source>
        <dbReference type="ARBA" id="ARBA00010875"/>
    </source>
</evidence>
<comment type="function">
    <text evidence="9">Single strand-specific metallo-endoribonuclease involved in late-stage 70S ribosome quality control and in maturation of the 3' terminus of the 16S rRNA.</text>
</comment>
<comment type="similarity">
    <text evidence="1 9">Belongs to the endoribonuclease YbeY family.</text>
</comment>
<evidence type="ECO:0000256" key="5">
    <source>
        <dbReference type="ARBA" id="ARBA00022723"/>
    </source>
</evidence>
<dbReference type="Proteomes" id="UP000633619">
    <property type="component" value="Unassembled WGS sequence"/>
</dbReference>
<keyword evidence="9" id="KW-0963">Cytoplasm</keyword>
<dbReference type="EC" id="3.1.-.-" evidence="9"/>
<dbReference type="EMBL" id="JAECVW010000001">
    <property type="protein sequence ID" value="MBH8594023.1"/>
    <property type="molecule type" value="Genomic_DNA"/>
</dbReference>
<keyword evidence="8 9" id="KW-0862">Zinc</keyword>
<keyword evidence="4 9" id="KW-0540">Nuclease</keyword>
<dbReference type="GO" id="GO:0008270">
    <property type="term" value="F:zinc ion binding"/>
    <property type="evidence" value="ECO:0007669"/>
    <property type="project" value="UniProtKB-UniRule"/>
</dbReference>
<dbReference type="InterPro" id="IPR020549">
    <property type="entry name" value="YbeY_CS"/>
</dbReference>
<feature type="binding site" evidence="9">
    <location>
        <position position="132"/>
    </location>
    <ligand>
        <name>Zn(2+)</name>
        <dbReference type="ChEBI" id="CHEBI:29105"/>
        <note>catalytic</note>
    </ligand>
</feature>
<evidence type="ECO:0000256" key="3">
    <source>
        <dbReference type="ARBA" id="ARBA00022552"/>
    </source>
</evidence>